<keyword evidence="1" id="KW-1133">Transmembrane helix</keyword>
<keyword evidence="3" id="KW-1185">Reference proteome</keyword>
<dbReference type="EMBL" id="CAMAPF010000208">
    <property type="protein sequence ID" value="CAH9113426.1"/>
    <property type="molecule type" value="Genomic_DNA"/>
</dbReference>
<protein>
    <submittedName>
        <fullName evidence="2">Uncharacterized protein</fullName>
    </submittedName>
</protein>
<evidence type="ECO:0000256" key="1">
    <source>
        <dbReference type="SAM" id="Phobius"/>
    </source>
</evidence>
<evidence type="ECO:0000313" key="3">
    <source>
        <dbReference type="Proteomes" id="UP001152523"/>
    </source>
</evidence>
<comment type="caution">
    <text evidence="2">The sequence shown here is derived from an EMBL/GenBank/DDBJ whole genome shotgun (WGS) entry which is preliminary data.</text>
</comment>
<name>A0AAV0E024_9ASTE</name>
<dbReference type="AlphaFoldDB" id="A0AAV0E024"/>
<evidence type="ECO:0000313" key="2">
    <source>
        <dbReference type="EMBL" id="CAH9113426.1"/>
    </source>
</evidence>
<feature type="transmembrane region" description="Helical" evidence="1">
    <location>
        <begin position="15"/>
        <end position="34"/>
    </location>
</feature>
<keyword evidence="1" id="KW-0472">Membrane</keyword>
<organism evidence="2 3">
    <name type="scientific">Cuscuta epithymum</name>
    <dbReference type="NCBI Taxonomy" id="186058"/>
    <lineage>
        <taxon>Eukaryota</taxon>
        <taxon>Viridiplantae</taxon>
        <taxon>Streptophyta</taxon>
        <taxon>Embryophyta</taxon>
        <taxon>Tracheophyta</taxon>
        <taxon>Spermatophyta</taxon>
        <taxon>Magnoliopsida</taxon>
        <taxon>eudicotyledons</taxon>
        <taxon>Gunneridae</taxon>
        <taxon>Pentapetalae</taxon>
        <taxon>asterids</taxon>
        <taxon>lamiids</taxon>
        <taxon>Solanales</taxon>
        <taxon>Convolvulaceae</taxon>
        <taxon>Cuscuteae</taxon>
        <taxon>Cuscuta</taxon>
        <taxon>Cuscuta subgen. Cuscuta</taxon>
    </lineage>
</organism>
<reference evidence="2" key="1">
    <citation type="submission" date="2022-07" db="EMBL/GenBank/DDBJ databases">
        <authorList>
            <person name="Macas J."/>
            <person name="Novak P."/>
            <person name="Neumann P."/>
        </authorList>
    </citation>
    <scope>NUCLEOTIDE SEQUENCE</scope>
</reference>
<sequence>MPVFMNNSSSQNLPSLMYVFFSPCIIHLSFYLFLTKPTFSIFLLLQVDLRARVGPFSHTDTL</sequence>
<gene>
    <name evidence="2" type="ORF">CEPIT_LOCUS20293</name>
</gene>
<keyword evidence="1" id="KW-0812">Transmembrane</keyword>
<dbReference type="Proteomes" id="UP001152523">
    <property type="component" value="Unassembled WGS sequence"/>
</dbReference>
<proteinExistence type="predicted"/>
<accession>A0AAV0E024</accession>